<dbReference type="Proteomes" id="UP001519064">
    <property type="component" value="Unassembled WGS sequence"/>
</dbReference>
<accession>A0ABS3XET0</accession>
<dbReference type="InterPro" id="IPR037401">
    <property type="entry name" value="SnoaL-like"/>
</dbReference>
<dbReference type="CDD" id="cd00531">
    <property type="entry name" value="NTF2_like"/>
    <property type="match status" value="1"/>
</dbReference>
<sequence length="146" mass="15814">MLDRDADALAELYAVDGVHEFPFTFPGLPGRFTGREEIRAGYHALWDGSPARPEEIRDVVVHESADPQVLTVEQTVTGTVAPEGRPFRFPGLLVLRARDGRLVHVRDYMDGLGVAHGMGRLDAVAAALREDASGEPGGDAGRGIRR</sequence>
<dbReference type="Gene3D" id="3.10.450.50">
    <property type="match status" value="1"/>
</dbReference>
<proteinExistence type="predicted"/>
<reference evidence="2 3" key="1">
    <citation type="submission" date="2020-11" db="EMBL/GenBank/DDBJ databases">
        <title>Streptomyces spirodelae sp. nov., isolated from duckweed.</title>
        <authorList>
            <person name="Saimee Y."/>
            <person name="Duangmal K."/>
        </authorList>
    </citation>
    <scope>NUCLEOTIDE SEQUENCE [LARGE SCALE GENOMIC DNA]</scope>
    <source>
        <strain evidence="2 3">S16-07</strain>
    </source>
</reference>
<protein>
    <submittedName>
        <fullName evidence="2">Nuclear transport factor 2 family protein</fullName>
    </submittedName>
</protein>
<evidence type="ECO:0000259" key="1">
    <source>
        <dbReference type="Pfam" id="PF12680"/>
    </source>
</evidence>
<dbReference type="EMBL" id="JADKMA010000088">
    <property type="protein sequence ID" value="MBO8193596.1"/>
    <property type="molecule type" value="Genomic_DNA"/>
</dbReference>
<gene>
    <name evidence="2" type="ORF">ITI46_18300</name>
</gene>
<dbReference type="Pfam" id="PF12680">
    <property type="entry name" value="SnoaL_2"/>
    <property type="match status" value="1"/>
</dbReference>
<evidence type="ECO:0000313" key="3">
    <source>
        <dbReference type="Proteomes" id="UP001519064"/>
    </source>
</evidence>
<organism evidence="2 3">
    <name type="scientific">Streptomyces oryzae</name>
    <dbReference type="NCBI Taxonomy" id="1434886"/>
    <lineage>
        <taxon>Bacteria</taxon>
        <taxon>Bacillati</taxon>
        <taxon>Actinomycetota</taxon>
        <taxon>Actinomycetes</taxon>
        <taxon>Kitasatosporales</taxon>
        <taxon>Streptomycetaceae</taxon>
        <taxon>Streptomyces</taxon>
    </lineage>
</organism>
<evidence type="ECO:0000313" key="2">
    <source>
        <dbReference type="EMBL" id="MBO8193596.1"/>
    </source>
</evidence>
<keyword evidence="3" id="KW-1185">Reference proteome</keyword>
<name>A0ABS3XET0_9ACTN</name>
<feature type="domain" description="SnoaL-like" evidence="1">
    <location>
        <begin position="3"/>
        <end position="104"/>
    </location>
</feature>
<comment type="caution">
    <text evidence="2">The sequence shown here is derived from an EMBL/GenBank/DDBJ whole genome shotgun (WGS) entry which is preliminary data.</text>
</comment>
<dbReference type="SUPFAM" id="SSF54427">
    <property type="entry name" value="NTF2-like"/>
    <property type="match status" value="1"/>
</dbReference>
<dbReference type="InterPro" id="IPR032710">
    <property type="entry name" value="NTF2-like_dom_sf"/>
</dbReference>